<feature type="domain" description="DUF4037" evidence="2">
    <location>
        <begin position="127"/>
        <end position="212"/>
    </location>
</feature>
<dbReference type="Proteomes" id="UP000517916">
    <property type="component" value="Unassembled WGS sequence"/>
</dbReference>
<name>A0ABR6BNC2_9PSEU</name>
<accession>A0ABR6BNC2</accession>
<gene>
    <name evidence="3" type="ORF">BC739_005624</name>
</gene>
<evidence type="ECO:0000259" key="2">
    <source>
        <dbReference type="Pfam" id="PF13228"/>
    </source>
</evidence>
<feature type="domain" description="Polymerase nucleotidyl transferase" evidence="1">
    <location>
        <begin position="17"/>
        <end position="46"/>
    </location>
</feature>
<organism evidence="3 4">
    <name type="scientific">Kutzneria viridogrisea</name>
    <dbReference type="NCBI Taxonomy" id="47990"/>
    <lineage>
        <taxon>Bacteria</taxon>
        <taxon>Bacillati</taxon>
        <taxon>Actinomycetota</taxon>
        <taxon>Actinomycetes</taxon>
        <taxon>Pseudonocardiales</taxon>
        <taxon>Pseudonocardiaceae</taxon>
        <taxon>Kutzneria</taxon>
    </lineage>
</organism>
<evidence type="ECO:0000313" key="3">
    <source>
        <dbReference type="EMBL" id="MBA8928407.1"/>
    </source>
</evidence>
<dbReference type="RefSeq" id="WP_182838878.1">
    <property type="nucleotide sequence ID" value="NZ_BAAABQ010000073.1"/>
</dbReference>
<dbReference type="Pfam" id="PF01909">
    <property type="entry name" value="NTP_transf_2"/>
    <property type="match status" value="1"/>
</dbReference>
<keyword evidence="4" id="KW-1185">Reference proteome</keyword>
<evidence type="ECO:0000259" key="1">
    <source>
        <dbReference type="Pfam" id="PF01909"/>
    </source>
</evidence>
<dbReference type="EMBL" id="JACJID010000004">
    <property type="protein sequence ID" value="MBA8928407.1"/>
    <property type="molecule type" value="Genomic_DNA"/>
</dbReference>
<dbReference type="InterPro" id="IPR043519">
    <property type="entry name" value="NT_sf"/>
</dbReference>
<evidence type="ECO:0008006" key="5">
    <source>
        <dbReference type="Google" id="ProtNLM"/>
    </source>
</evidence>
<dbReference type="InterPro" id="IPR002934">
    <property type="entry name" value="Polymerase_NTP_transf_dom"/>
</dbReference>
<protein>
    <recommendedName>
        <fullName evidence="5">Nucleotidyltransferase domain-containing protein</fullName>
    </recommendedName>
</protein>
<proteinExistence type="predicted"/>
<dbReference type="Pfam" id="PF13228">
    <property type="entry name" value="DUF4037"/>
    <property type="match status" value="1"/>
</dbReference>
<evidence type="ECO:0000313" key="4">
    <source>
        <dbReference type="Proteomes" id="UP000517916"/>
    </source>
</evidence>
<dbReference type="Gene3D" id="3.30.460.10">
    <property type="entry name" value="Beta Polymerase, domain 2"/>
    <property type="match status" value="1"/>
</dbReference>
<dbReference type="SUPFAM" id="SSF81301">
    <property type="entry name" value="Nucleotidyltransferase"/>
    <property type="match status" value="1"/>
</dbReference>
<reference evidence="3 4" key="1">
    <citation type="submission" date="2020-08" db="EMBL/GenBank/DDBJ databases">
        <title>Genomic Encyclopedia of Archaeal and Bacterial Type Strains, Phase II (KMG-II): from individual species to whole genera.</title>
        <authorList>
            <person name="Goeker M."/>
        </authorList>
    </citation>
    <scope>NUCLEOTIDE SEQUENCE [LARGE SCALE GENOMIC DNA]</scope>
    <source>
        <strain evidence="3 4">DSM 43850</strain>
    </source>
</reference>
<sequence>MIDLEVLAARIGGVRGVIGVVLGGSRARGTADEHSDADLGVYRRGAELDLSALRELAAEHPGSVVAEPGEWGPWVDGGAWLATPGAKTDLLWRDLDRVEQVLAEVRSGVVRCEQQNGHPLGYFSHGYLAELATAQVLHDPSGQLAAVQAQLRPYPVELAEAIERVYGWEAGFSLANAETPAKRGDWLFVSGCVFRALGCLVQVLHAREHVWLATEKGAVASAARLARAPRGFAARVAEALHPSAAGLAAAHALLADCALA</sequence>
<dbReference type="InterPro" id="IPR025117">
    <property type="entry name" value="DUF4037"/>
</dbReference>
<comment type="caution">
    <text evidence="3">The sequence shown here is derived from an EMBL/GenBank/DDBJ whole genome shotgun (WGS) entry which is preliminary data.</text>
</comment>